<sequence length="182" mass="19370">MKLHIIAALSLVFSSATAAPNPAPATFDVMALRSASPIHFARVEAARSALFLGLPGQNATCKGEHSDHATFYVANEELFLYSCTGPKQKIFVDRSGMGQGVLGYMTGDQSLPRYGETKGWEVDTSSNLVFKGSGLLACPNSIDGAWKIWLNVGIAQPGGSKGCLGITARTLENKKPVSCRYT</sequence>
<comment type="caution">
    <text evidence="2">The sequence shown here is derived from an EMBL/GenBank/DDBJ whole genome shotgun (WGS) entry which is preliminary data.</text>
</comment>
<evidence type="ECO:0000313" key="2">
    <source>
        <dbReference type="EMBL" id="KAH6609117.1"/>
    </source>
</evidence>
<organism evidence="2 3">
    <name type="scientific">Trichoderma cornu-damae</name>
    <dbReference type="NCBI Taxonomy" id="654480"/>
    <lineage>
        <taxon>Eukaryota</taxon>
        <taxon>Fungi</taxon>
        <taxon>Dikarya</taxon>
        <taxon>Ascomycota</taxon>
        <taxon>Pezizomycotina</taxon>
        <taxon>Sordariomycetes</taxon>
        <taxon>Hypocreomycetidae</taxon>
        <taxon>Hypocreales</taxon>
        <taxon>Hypocreaceae</taxon>
        <taxon>Trichoderma</taxon>
    </lineage>
</organism>
<keyword evidence="1" id="KW-0732">Signal</keyword>
<feature type="chain" id="PRO_5040460858" description="Cell wall protein PhiA" evidence="1">
    <location>
        <begin position="19"/>
        <end position="182"/>
    </location>
</feature>
<proteinExistence type="predicted"/>
<name>A0A9P8QV20_9HYPO</name>
<gene>
    <name evidence="2" type="ORF">Trco_002463</name>
</gene>
<keyword evidence="3" id="KW-1185">Reference proteome</keyword>
<evidence type="ECO:0000256" key="1">
    <source>
        <dbReference type="SAM" id="SignalP"/>
    </source>
</evidence>
<dbReference type="PANTHER" id="PTHR42047:SF1">
    <property type="entry name" value="PROTEIN, PUTATIVE (AFU_ORTHOLOGUE AFUA_6G03560)-RELATED"/>
    <property type="match status" value="1"/>
</dbReference>
<dbReference type="InterPro" id="IPR052820">
    <property type="entry name" value="PhiA_domain"/>
</dbReference>
<feature type="signal peptide" evidence="1">
    <location>
        <begin position="1"/>
        <end position="18"/>
    </location>
</feature>
<reference evidence="2" key="1">
    <citation type="submission" date="2021-08" db="EMBL/GenBank/DDBJ databases">
        <title>Chromosome-Level Trichoderma cornu-damae using Hi-C Data.</title>
        <authorList>
            <person name="Kim C.S."/>
        </authorList>
    </citation>
    <scope>NUCLEOTIDE SEQUENCE</scope>
    <source>
        <strain evidence="2">KA19-0412C</strain>
    </source>
</reference>
<protein>
    <recommendedName>
        <fullName evidence="4">Cell wall protein PhiA</fullName>
    </recommendedName>
</protein>
<dbReference type="PANTHER" id="PTHR42047">
    <property type="entry name" value="PROTEIN, PUTATIVE (AFU_ORTHOLOGUE AFUA_6G03560)-RELATED"/>
    <property type="match status" value="1"/>
</dbReference>
<dbReference type="EMBL" id="JAIWOZ010000002">
    <property type="protein sequence ID" value="KAH6609117.1"/>
    <property type="molecule type" value="Genomic_DNA"/>
</dbReference>
<dbReference type="Proteomes" id="UP000827724">
    <property type="component" value="Unassembled WGS sequence"/>
</dbReference>
<evidence type="ECO:0000313" key="3">
    <source>
        <dbReference type="Proteomes" id="UP000827724"/>
    </source>
</evidence>
<dbReference type="OrthoDB" id="4093325at2759"/>
<accession>A0A9P8QV20</accession>
<evidence type="ECO:0008006" key="4">
    <source>
        <dbReference type="Google" id="ProtNLM"/>
    </source>
</evidence>
<dbReference type="AlphaFoldDB" id="A0A9P8QV20"/>